<dbReference type="Gene3D" id="3.10.450.60">
    <property type="match status" value="1"/>
</dbReference>
<dbReference type="InterPro" id="IPR013819">
    <property type="entry name" value="LipOase_C"/>
</dbReference>
<keyword evidence="1" id="KW-0479">Metal-binding</keyword>
<dbReference type="Gene3D" id="1.20.245.10">
    <property type="entry name" value="Lipoxygenase-1, Domain 5"/>
    <property type="match status" value="1"/>
</dbReference>
<dbReference type="InterPro" id="IPR036392">
    <property type="entry name" value="PLAT/LH2_dom_sf"/>
</dbReference>
<dbReference type="Proteomes" id="UP001152320">
    <property type="component" value="Chromosome 3"/>
</dbReference>
<dbReference type="PROSITE" id="PS00081">
    <property type="entry name" value="LIPOXYGENASE_2"/>
    <property type="match status" value="1"/>
</dbReference>
<name>A0A9Q1CIQ2_HOLLE</name>
<evidence type="ECO:0000256" key="1">
    <source>
        <dbReference type="ARBA" id="ARBA00022723"/>
    </source>
</evidence>
<evidence type="ECO:0000256" key="4">
    <source>
        <dbReference type="ARBA" id="ARBA00023098"/>
    </source>
</evidence>
<dbReference type="PANTHER" id="PTHR11771">
    <property type="entry name" value="LIPOXYGENASE"/>
    <property type="match status" value="1"/>
</dbReference>
<keyword evidence="9" id="KW-1185">Reference proteome</keyword>
<dbReference type="SUPFAM" id="SSF49723">
    <property type="entry name" value="Lipase/lipooxygenase domain (PLAT/LH2 domain)"/>
    <property type="match status" value="1"/>
</dbReference>
<dbReference type="PROSITE" id="PS51393">
    <property type="entry name" value="LIPOXYGENASE_3"/>
    <property type="match status" value="1"/>
</dbReference>
<dbReference type="GO" id="GO:0046872">
    <property type="term" value="F:metal ion binding"/>
    <property type="evidence" value="ECO:0007669"/>
    <property type="project" value="UniProtKB-KW"/>
</dbReference>
<evidence type="ECO:0000256" key="2">
    <source>
        <dbReference type="ARBA" id="ARBA00022964"/>
    </source>
</evidence>
<sequence length="676" mass="76955">MGNACVSSGDTTSKVPAGTDYIITVKTGDKKGAGTNSNVFMCLINENGEKSRDIPLDCRWNNDFESGKKDMFPVLNLPNFGLIRAIEIWRDDRMIDDDWFVEFIIVEKNDSQEEFFFPLNRWVKANKRLKIKENDCQLPQEDEEIQNRKIELLEKRESYQFVVNSPGLPPQVKECPRDESFSNDYKWDIIKMKASLFLTTKLKDITTDQWETLSGVSTLYCDALPRPVGMDNWDKDIEFGFQRLSGCNPTQLRLCKEIPENFAVTYDMLRALMDGVTISEAIEDKRLYIVDYTFMKDLECTDGRKIAAPYALFFVNEMKELTPIAIQLFPDPGPDNPVFLPTDPEYTWILAKMWFNNCDANYHQSCTHLAFTHLVMETIAVAVHRSLSPSHPIFRLLAPHFIYLLAINSRALALLVCEGGWVDKCLTVGRVGMFNLIKMEMQKWRMDVQGNLPKDLEERGVENADALPNYYYRDDALLLWDAIKEYVMDVVIGHYDTPEKMARDEELQDFARTLTASPEEGGCGLMGVPGGGKFEYAEDLQNALTSMIFVSSAGHAAANFCQYDEYGFPPNYPALLFNGPPTDKEARTETDIVNALADKDMTLNVLLVTRLLSERGTKPLGDFEVQYTFDPIGTKALDNFRSKLKEVGSIISNRNKTRRTPYVYLHPSEIPNAISI</sequence>
<dbReference type="GO" id="GO:0016702">
    <property type="term" value="F:oxidoreductase activity, acting on single donors with incorporation of molecular oxygen, incorporation of two atoms of oxygen"/>
    <property type="evidence" value="ECO:0007669"/>
    <property type="project" value="InterPro"/>
</dbReference>
<comment type="caution">
    <text evidence="5">Lacks conserved residue(s) required for the propagation of feature annotation.</text>
</comment>
<gene>
    <name evidence="8" type="ORF">HOLleu_08417</name>
</gene>
<dbReference type="InterPro" id="IPR001024">
    <property type="entry name" value="PLAT/LH2_dom"/>
</dbReference>
<dbReference type="OrthoDB" id="407298at2759"/>
<feature type="domain" description="Lipoxygenase" evidence="7">
    <location>
        <begin position="132"/>
        <end position="676"/>
    </location>
</feature>
<reference evidence="8" key="1">
    <citation type="submission" date="2021-10" db="EMBL/GenBank/DDBJ databases">
        <title>Tropical sea cucumber genome reveals ecological adaptation and Cuvierian tubules defense mechanism.</title>
        <authorList>
            <person name="Chen T."/>
        </authorList>
    </citation>
    <scope>NUCLEOTIDE SEQUENCE</scope>
    <source>
        <strain evidence="8">Nanhai2018</strain>
        <tissue evidence="8">Muscle</tissue>
    </source>
</reference>
<evidence type="ECO:0000256" key="3">
    <source>
        <dbReference type="ARBA" id="ARBA00023002"/>
    </source>
</evidence>
<dbReference type="Gene3D" id="2.40.180.10">
    <property type="entry name" value="Catalase core domain"/>
    <property type="match status" value="1"/>
</dbReference>
<dbReference type="InterPro" id="IPR036226">
    <property type="entry name" value="LipOase_C_sf"/>
</dbReference>
<evidence type="ECO:0000259" key="7">
    <source>
        <dbReference type="PROSITE" id="PS51393"/>
    </source>
</evidence>
<evidence type="ECO:0000256" key="5">
    <source>
        <dbReference type="PROSITE-ProRule" id="PRU00152"/>
    </source>
</evidence>
<dbReference type="PROSITE" id="PS50095">
    <property type="entry name" value="PLAT"/>
    <property type="match status" value="1"/>
</dbReference>
<organism evidence="8 9">
    <name type="scientific">Holothuria leucospilota</name>
    <name type="common">Black long sea cucumber</name>
    <name type="synonym">Mertensiothuria leucospilota</name>
    <dbReference type="NCBI Taxonomy" id="206669"/>
    <lineage>
        <taxon>Eukaryota</taxon>
        <taxon>Metazoa</taxon>
        <taxon>Echinodermata</taxon>
        <taxon>Eleutherozoa</taxon>
        <taxon>Echinozoa</taxon>
        <taxon>Holothuroidea</taxon>
        <taxon>Aspidochirotacea</taxon>
        <taxon>Aspidochirotida</taxon>
        <taxon>Holothuriidae</taxon>
        <taxon>Holothuria</taxon>
    </lineage>
</organism>
<dbReference type="EMBL" id="JAIZAY010000003">
    <property type="protein sequence ID" value="KAJ8045410.1"/>
    <property type="molecule type" value="Genomic_DNA"/>
</dbReference>
<protein>
    <submittedName>
        <fullName evidence="8">Arachidonate 5-lipoxygenase</fullName>
    </submittedName>
</protein>
<keyword evidence="3" id="KW-0560">Oxidoreductase</keyword>
<dbReference type="AlphaFoldDB" id="A0A9Q1CIQ2"/>
<comment type="caution">
    <text evidence="8">The sequence shown here is derived from an EMBL/GenBank/DDBJ whole genome shotgun (WGS) entry which is preliminary data.</text>
</comment>
<evidence type="ECO:0000313" key="8">
    <source>
        <dbReference type="EMBL" id="KAJ8045410.1"/>
    </source>
</evidence>
<dbReference type="Pfam" id="PF00305">
    <property type="entry name" value="Lipoxygenase"/>
    <property type="match status" value="1"/>
</dbReference>
<accession>A0A9Q1CIQ2</accession>
<feature type="domain" description="PLAT" evidence="6">
    <location>
        <begin position="19"/>
        <end position="137"/>
    </location>
</feature>
<dbReference type="SMART" id="SM00308">
    <property type="entry name" value="LH2"/>
    <property type="match status" value="1"/>
</dbReference>
<dbReference type="Pfam" id="PF01477">
    <property type="entry name" value="PLAT"/>
    <property type="match status" value="1"/>
</dbReference>
<dbReference type="InterPro" id="IPR000907">
    <property type="entry name" value="LipOase"/>
</dbReference>
<dbReference type="PRINTS" id="PR00087">
    <property type="entry name" value="LIPOXYGENASE"/>
</dbReference>
<evidence type="ECO:0000313" key="9">
    <source>
        <dbReference type="Proteomes" id="UP001152320"/>
    </source>
</evidence>
<keyword evidence="2" id="KW-0223">Dioxygenase</keyword>
<dbReference type="InterPro" id="IPR020834">
    <property type="entry name" value="LipOase_CS"/>
</dbReference>
<evidence type="ECO:0000259" key="6">
    <source>
        <dbReference type="PROSITE" id="PS50095"/>
    </source>
</evidence>
<keyword evidence="4" id="KW-0443">Lipid metabolism</keyword>
<proteinExistence type="predicted"/>
<dbReference type="GO" id="GO:0034440">
    <property type="term" value="P:lipid oxidation"/>
    <property type="evidence" value="ECO:0007669"/>
    <property type="project" value="InterPro"/>
</dbReference>
<dbReference type="SUPFAM" id="SSF48484">
    <property type="entry name" value="Lipoxigenase"/>
    <property type="match status" value="1"/>
</dbReference>